<dbReference type="Gene3D" id="2.120.10.80">
    <property type="entry name" value="Kelch-type beta propeller"/>
    <property type="match status" value="2"/>
</dbReference>
<dbReference type="Pfam" id="PF07707">
    <property type="entry name" value="BACK"/>
    <property type="match status" value="1"/>
</dbReference>
<keyword evidence="6" id="KW-1185">Reference proteome</keyword>
<dbReference type="SUPFAM" id="SSF117281">
    <property type="entry name" value="Kelch motif"/>
    <property type="match status" value="1"/>
</dbReference>
<dbReference type="InterPro" id="IPR015915">
    <property type="entry name" value="Kelch-typ_b-propeller"/>
</dbReference>
<dbReference type="Gene3D" id="3.30.710.10">
    <property type="entry name" value="Potassium Channel Kv1.1, Chain A"/>
    <property type="match status" value="1"/>
</dbReference>
<proteinExistence type="predicted"/>
<evidence type="ECO:0000259" key="4">
    <source>
        <dbReference type="SMART" id="SM00875"/>
    </source>
</evidence>
<dbReference type="PANTHER" id="PTHR45632:SF27">
    <property type="entry name" value="KELCH-LIKE PROTEIN 9"/>
    <property type="match status" value="1"/>
</dbReference>
<dbReference type="AlphaFoldDB" id="A0A8K0F101"/>
<evidence type="ECO:0000313" key="5">
    <source>
        <dbReference type="EMBL" id="CAH1274075.1"/>
    </source>
</evidence>
<dbReference type="SMART" id="SM00875">
    <property type="entry name" value="BACK"/>
    <property type="match status" value="1"/>
</dbReference>
<dbReference type="InterPro" id="IPR000210">
    <property type="entry name" value="BTB/POZ_dom"/>
</dbReference>
<dbReference type="InterPro" id="IPR011705">
    <property type="entry name" value="BACK"/>
</dbReference>
<evidence type="ECO:0000259" key="3">
    <source>
        <dbReference type="SMART" id="SM00225"/>
    </source>
</evidence>
<dbReference type="Gene3D" id="1.25.40.420">
    <property type="match status" value="1"/>
</dbReference>
<dbReference type="SMART" id="SM00612">
    <property type="entry name" value="Kelch"/>
    <property type="match status" value="5"/>
</dbReference>
<dbReference type="EMBL" id="OV696694">
    <property type="protein sequence ID" value="CAH1274075.1"/>
    <property type="molecule type" value="Genomic_DNA"/>
</dbReference>
<gene>
    <name evidence="5" type="primary">KLHL13</name>
    <name evidence="5" type="ORF">BLAG_LOCUS25206</name>
</gene>
<dbReference type="SUPFAM" id="SSF54695">
    <property type="entry name" value="POZ domain"/>
    <property type="match status" value="1"/>
</dbReference>
<keyword evidence="1" id="KW-0880">Kelch repeat</keyword>
<name>A0A8K0F101_BRALA</name>
<sequence length="601" mass="67728">MAQSKDDTSTPCSSEVCDETQLSTILEGLNKSRDDEYLCDVVLVAEDKRFPVHKIVITSASEYFKIMFSTDMKEKTQEEVVLHGVTAEGLKIVLQFIYTTKTVLTSDNVHEVLVTAHHFQISKLVKCCEEFMVKEVKVDEENWENLAKIASLYDLQNLRLAVHSYLLETINKSGDGVSCFQDRLCALPLEQLELLLGSNQIEQLSELQLFHLAVRWIEHDGSRQSLASRVMENVRFVLISRADMTCHVETVDFMMADVRCRQMVADAISYLNSPLTQPLLQTDKTQVRASQTMQDILVIGGARNGAARNTVYRLSEGKSDTWHVGPGLPQQYAVSHHGVAAIDNFVYIVGGQTRTDPTGLSTTNRVVRYDPRTNTWIEVASLLQARACFATSVLDGCIYVIGGGNSAEILNSVERYDPKANIWSFVTSLLQPLYAHASAVLDNKLYVSGGARDGRFLKDVWVYDQLADRWQRSRNMNYRRGWHGMAAMQDRLLVMGGKTNENEQYPNMRLGFHTIPHIVESFDPARNEWSIMKRPLIHTQCEAGAVVTDCGIFLVGGYSWQSQEPMKTVQVYRPDENTWWYYKSLPEPLQGVAACAVTLPS</sequence>
<evidence type="ECO:0000256" key="2">
    <source>
        <dbReference type="ARBA" id="ARBA00022737"/>
    </source>
</evidence>
<organism evidence="5 6">
    <name type="scientific">Branchiostoma lanceolatum</name>
    <name type="common">Common lancelet</name>
    <name type="synonym">Amphioxus lanceolatum</name>
    <dbReference type="NCBI Taxonomy" id="7740"/>
    <lineage>
        <taxon>Eukaryota</taxon>
        <taxon>Metazoa</taxon>
        <taxon>Chordata</taxon>
        <taxon>Cephalochordata</taxon>
        <taxon>Leptocardii</taxon>
        <taxon>Amphioxiformes</taxon>
        <taxon>Branchiostomatidae</taxon>
        <taxon>Branchiostoma</taxon>
    </lineage>
</organism>
<protein>
    <submittedName>
        <fullName evidence="5">KLHL13 protein</fullName>
    </submittedName>
</protein>
<feature type="domain" description="BACK" evidence="4">
    <location>
        <begin position="146"/>
        <end position="249"/>
    </location>
</feature>
<dbReference type="InterPro" id="IPR006652">
    <property type="entry name" value="Kelch_1"/>
</dbReference>
<dbReference type="PIRSF" id="PIRSF037037">
    <property type="entry name" value="Kelch-like_protein_gigaxonin"/>
    <property type="match status" value="1"/>
</dbReference>
<dbReference type="Proteomes" id="UP000838412">
    <property type="component" value="Chromosome 9"/>
</dbReference>
<accession>A0A8K0F101</accession>
<feature type="domain" description="BTB" evidence="3">
    <location>
        <begin position="39"/>
        <end position="136"/>
    </location>
</feature>
<dbReference type="PANTHER" id="PTHR45632">
    <property type="entry name" value="LD33804P"/>
    <property type="match status" value="1"/>
</dbReference>
<dbReference type="Pfam" id="PF00651">
    <property type="entry name" value="BTB"/>
    <property type="match status" value="1"/>
</dbReference>
<reference evidence="5" key="1">
    <citation type="submission" date="2022-01" db="EMBL/GenBank/DDBJ databases">
        <authorList>
            <person name="Braso-Vives M."/>
        </authorList>
    </citation>
    <scope>NUCLEOTIDE SEQUENCE</scope>
</reference>
<keyword evidence="2" id="KW-0677">Repeat</keyword>
<dbReference type="InterPro" id="IPR011333">
    <property type="entry name" value="SKP1/BTB/POZ_sf"/>
</dbReference>
<evidence type="ECO:0000256" key="1">
    <source>
        <dbReference type="ARBA" id="ARBA00022441"/>
    </source>
</evidence>
<dbReference type="OrthoDB" id="6350321at2759"/>
<dbReference type="SMART" id="SM00225">
    <property type="entry name" value="BTB"/>
    <property type="match status" value="1"/>
</dbReference>
<dbReference type="InterPro" id="IPR017096">
    <property type="entry name" value="BTB-kelch_protein"/>
</dbReference>
<evidence type="ECO:0000313" key="6">
    <source>
        <dbReference type="Proteomes" id="UP000838412"/>
    </source>
</evidence>
<dbReference type="Pfam" id="PF01344">
    <property type="entry name" value="Kelch_1"/>
    <property type="match status" value="4"/>
</dbReference>